<evidence type="ECO:0000256" key="1">
    <source>
        <dbReference type="ARBA" id="ARBA00001946"/>
    </source>
</evidence>
<evidence type="ECO:0000256" key="2">
    <source>
        <dbReference type="ARBA" id="ARBA00022722"/>
    </source>
</evidence>
<dbReference type="GO" id="GO:0046872">
    <property type="term" value="F:metal ion binding"/>
    <property type="evidence" value="ECO:0007669"/>
    <property type="project" value="UniProtKB-KW"/>
</dbReference>
<dbReference type="Gene3D" id="3.40.1260.20">
    <property type="entry name" value="Ribonuclease E, catalytic domain"/>
    <property type="match status" value="1"/>
</dbReference>
<evidence type="ECO:0000256" key="3">
    <source>
        <dbReference type="ARBA" id="ARBA00022723"/>
    </source>
</evidence>
<accession>G9YGA8</accession>
<dbReference type="GO" id="GO:0005737">
    <property type="term" value="C:cytoplasm"/>
    <property type="evidence" value="ECO:0007669"/>
    <property type="project" value="TreeGrafter"/>
</dbReference>
<proteinExistence type="predicted"/>
<dbReference type="InterPro" id="IPR004659">
    <property type="entry name" value="RNase_E/G"/>
</dbReference>
<dbReference type="Proteomes" id="UP000005481">
    <property type="component" value="Unassembled WGS sequence"/>
</dbReference>
<name>G9YGA8_9FIRM</name>
<dbReference type="eggNOG" id="COG1530">
    <property type="taxonomic scope" value="Bacteria"/>
</dbReference>
<dbReference type="GO" id="GO:0016787">
    <property type="term" value="F:hydrolase activity"/>
    <property type="evidence" value="ECO:0007669"/>
    <property type="project" value="UniProtKB-KW"/>
</dbReference>
<reference evidence="9 10" key="1">
    <citation type="submission" date="2011-08" db="EMBL/GenBank/DDBJ databases">
        <authorList>
            <person name="Weinstock G."/>
            <person name="Sodergren E."/>
            <person name="Clifton S."/>
            <person name="Fulton L."/>
            <person name="Fulton B."/>
            <person name="Courtney L."/>
            <person name="Fronick C."/>
            <person name="Harrison M."/>
            <person name="Strong C."/>
            <person name="Farmer C."/>
            <person name="Delahaunty K."/>
            <person name="Markovic C."/>
            <person name="Hall O."/>
            <person name="Minx P."/>
            <person name="Tomlinson C."/>
            <person name="Mitreva M."/>
            <person name="Hou S."/>
            <person name="Chen J."/>
            <person name="Wollam A."/>
            <person name="Pepin K.H."/>
            <person name="Johnson M."/>
            <person name="Bhonagiri V."/>
            <person name="Zhang X."/>
            <person name="Suruliraj S."/>
            <person name="Warren W."/>
            <person name="Chinwalla A."/>
            <person name="Mardis E.R."/>
            <person name="Wilson R.K."/>
        </authorList>
    </citation>
    <scope>NUCLEOTIDE SEQUENCE [LARGE SCALE GENOMIC DNA]</scope>
    <source>
        <strain evidence="9 10">F0357</strain>
    </source>
</reference>
<dbReference type="STRING" id="861450.HMPREF0080_00672"/>
<dbReference type="EMBL" id="AGCJ01000021">
    <property type="protein sequence ID" value="EHM42311.1"/>
    <property type="molecule type" value="Genomic_DNA"/>
</dbReference>
<dbReference type="GO" id="GO:0003723">
    <property type="term" value="F:RNA binding"/>
    <property type="evidence" value="ECO:0007669"/>
    <property type="project" value="UniProtKB-KW"/>
</dbReference>
<keyword evidence="6" id="KW-0460">Magnesium</keyword>
<evidence type="ECO:0000256" key="5">
    <source>
        <dbReference type="ARBA" id="ARBA00022801"/>
    </source>
</evidence>
<comment type="caution">
    <text evidence="9">The sequence shown here is derived from an EMBL/GenBank/DDBJ whole genome shotgun (WGS) entry which is preliminary data.</text>
</comment>
<keyword evidence="4" id="KW-0255">Endonuclease</keyword>
<dbReference type="Gene3D" id="2.40.50.140">
    <property type="entry name" value="Nucleic acid-binding proteins"/>
    <property type="match status" value="1"/>
</dbReference>
<gene>
    <name evidence="9" type="ORF">HMPREF0080_00672</name>
</gene>
<dbReference type="InterPro" id="IPR019307">
    <property type="entry name" value="RNA-bd_AU-1/RNase_E/G"/>
</dbReference>
<organism evidence="9 10">
    <name type="scientific">Anaeroglobus geminatus F0357</name>
    <dbReference type="NCBI Taxonomy" id="861450"/>
    <lineage>
        <taxon>Bacteria</taxon>
        <taxon>Bacillati</taxon>
        <taxon>Bacillota</taxon>
        <taxon>Negativicutes</taxon>
        <taxon>Veillonellales</taxon>
        <taxon>Veillonellaceae</taxon>
        <taxon>Anaeroglobus</taxon>
    </lineage>
</organism>
<dbReference type="InterPro" id="IPR012340">
    <property type="entry name" value="NA-bd_OB-fold"/>
</dbReference>
<evidence type="ECO:0000313" key="10">
    <source>
        <dbReference type="Proteomes" id="UP000005481"/>
    </source>
</evidence>
<dbReference type="HOGENOM" id="CLU_003468_5_3_9"/>
<dbReference type="GO" id="GO:0004540">
    <property type="term" value="F:RNA nuclease activity"/>
    <property type="evidence" value="ECO:0007669"/>
    <property type="project" value="InterPro"/>
</dbReference>
<keyword evidence="10" id="KW-1185">Reference proteome</keyword>
<evidence type="ECO:0000256" key="6">
    <source>
        <dbReference type="ARBA" id="ARBA00022842"/>
    </source>
</evidence>
<dbReference type="PANTHER" id="PTHR30001">
    <property type="entry name" value="RIBONUCLEASE"/>
    <property type="match status" value="1"/>
</dbReference>
<evidence type="ECO:0000259" key="8">
    <source>
        <dbReference type="Pfam" id="PF10150"/>
    </source>
</evidence>
<evidence type="ECO:0000256" key="7">
    <source>
        <dbReference type="ARBA" id="ARBA00022884"/>
    </source>
</evidence>
<keyword evidence="3" id="KW-0479">Metal-binding</keyword>
<keyword evidence="5" id="KW-0378">Hydrolase</keyword>
<dbReference type="PANTHER" id="PTHR30001:SF1">
    <property type="entry name" value="RIBONUCLEASE E_G-LIKE PROTEIN, CHLOROPLASTIC"/>
    <property type="match status" value="1"/>
</dbReference>
<evidence type="ECO:0000313" key="9">
    <source>
        <dbReference type="EMBL" id="EHM42311.1"/>
    </source>
</evidence>
<dbReference type="AlphaFoldDB" id="G9YGA8"/>
<feature type="domain" description="RNA-binding protein AU-1/Ribonuclease E/G" evidence="8">
    <location>
        <begin position="59"/>
        <end position="326"/>
    </location>
</feature>
<dbReference type="GO" id="GO:0004519">
    <property type="term" value="F:endonuclease activity"/>
    <property type="evidence" value="ECO:0007669"/>
    <property type="project" value="UniProtKB-KW"/>
</dbReference>
<keyword evidence="7" id="KW-0694">RNA-binding</keyword>
<dbReference type="RefSeq" id="WP_006789661.1">
    <property type="nucleotide sequence ID" value="NZ_JH417574.1"/>
</dbReference>
<dbReference type="Pfam" id="PF10150">
    <property type="entry name" value="RNase_E_G"/>
    <property type="match status" value="1"/>
</dbReference>
<comment type="cofactor">
    <cofactor evidence="1">
        <name>Mg(2+)</name>
        <dbReference type="ChEBI" id="CHEBI:18420"/>
    </cofactor>
</comment>
<dbReference type="GO" id="GO:0006364">
    <property type="term" value="P:rRNA processing"/>
    <property type="evidence" value="ECO:0007669"/>
    <property type="project" value="TreeGrafter"/>
</dbReference>
<dbReference type="NCBIfam" id="TIGR00757">
    <property type="entry name" value="RNaseEG"/>
    <property type="match status" value="1"/>
</dbReference>
<protein>
    <submittedName>
        <fullName evidence="9">Ribonuclease G family protein</fullName>
    </submittedName>
</protein>
<sequence>MIDIGRKKNAFLYLGDLFPRAATKEEVQQTHISVGQSVLVQAVKDEQSMKGAKVTANVSIAGRYAVLMPTVDYIGVSKKVRDEEERDRLRAVVASVKPEGMGMIVRTVAAGVSEAELTADLQYLLRTWESIQRRYKLAKKPKILYREADLLMRMIRDYFTDDVGAVIVDNKEAYERITGFFAGAEEAKRKVALYAGEEPLFDYYHIEDELHCLTARQISLPSGGSLIFDHTEALTVIDVNSGKYVGSSTLENTLFHVNKEAAAEIARQLRLRDIGGIVLVDFIDMNDSEKREEILRILQRETAADRARVHVFGMTALNLVEITRRKSRQGLYQAQYSPCNVCADTGTLASPESVYINIVRQLRHMTEVHHIKGDILISAHDDVLALFRDKKRKEGLERELARKLFFEKSGHANREVFSVFSHAE</sequence>
<evidence type="ECO:0000256" key="4">
    <source>
        <dbReference type="ARBA" id="ARBA00022759"/>
    </source>
</evidence>
<keyword evidence="2" id="KW-0540">Nuclease</keyword>
<dbReference type="PATRIC" id="fig|861450.3.peg.646"/>